<evidence type="ECO:0000259" key="7">
    <source>
        <dbReference type="PROSITE" id="PS50404"/>
    </source>
</evidence>
<dbReference type="SUPFAM" id="SSF47616">
    <property type="entry name" value="GST C-terminal domain-like"/>
    <property type="match status" value="1"/>
</dbReference>
<dbReference type="AlphaFoldDB" id="F6W1U6"/>
<dbReference type="SFLD" id="SFLDS00019">
    <property type="entry name" value="Glutathione_Transferase_(cytos"/>
    <property type="match status" value="1"/>
</dbReference>
<evidence type="ECO:0000256" key="1">
    <source>
        <dbReference type="ARBA" id="ARBA00004496"/>
    </source>
</evidence>
<dbReference type="PROSITE" id="PS50404">
    <property type="entry name" value="GST_NTER"/>
    <property type="match status" value="1"/>
</dbReference>
<dbReference type="EC" id="2.5.1.18" evidence="6"/>
<organism evidence="9 10">
    <name type="scientific">Monodelphis domestica</name>
    <name type="common">Gray short-tailed opossum</name>
    <dbReference type="NCBI Taxonomy" id="13616"/>
    <lineage>
        <taxon>Eukaryota</taxon>
        <taxon>Metazoa</taxon>
        <taxon>Chordata</taxon>
        <taxon>Craniata</taxon>
        <taxon>Vertebrata</taxon>
        <taxon>Euteleostomi</taxon>
        <taxon>Mammalia</taxon>
        <taxon>Metatheria</taxon>
        <taxon>Didelphimorphia</taxon>
        <taxon>Didelphidae</taxon>
        <taxon>Monodelphis</taxon>
    </lineage>
</organism>
<dbReference type="Ensembl" id="ENSMODT00000002370.4">
    <property type="protein sequence ID" value="ENSMODP00000002322.4"/>
    <property type="gene ID" value="ENSMODG00000001899.4"/>
</dbReference>
<dbReference type="eggNOG" id="KOG1695">
    <property type="taxonomic scope" value="Eukaryota"/>
</dbReference>
<dbReference type="SUPFAM" id="SSF52833">
    <property type="entry name" value="Thioredoxin-like"/>
    <property type="match status" value="1"/>
</dbReference>
<comment type="catalytic activity">
    <reaction evidence="5 6">
        <text>RX + glutathione = an S-substituted glutathione + a halide anion + H(+)</text>
        <dbReference type="Rhea" id="RHEA:16437"/>
        <dbReference type="ChEBI" id="CHEBI:15378"/>
        <dbReference type="ChEBI" id="CHEBI:16042"/>
        <dbReference type="ChEBI" id="CHEBI:17792"/>
        <dbReference type="ChEBI" id="CHEBI:57925"/>
        <dbReference type="ChEBI" id="CHEBI:90779"/>
        <dbReference type="EC" id="2.5.1.18"/>
    </reaction>
</comment>
<dbReference type="Pfam" id="PF00043">
    <property type="entry name" value="GST_C"/>
    <property type="match status" value="1"/>
</dbReference>
<dbReference type="InterPro" id="IPR004046">
    <property type="entry name" value="GST_C"/>
</dbReference>
<feature type="domain" description="GST N-terminal" evidence="7">
    <location>
        <begin position="48"/>
        <end position="138"/>
    </location>
</feature>
<comment type="subcellular location">
    <subcellularLocation>
        <location evidence="1">Cytoplasm</location>
    </subcellularLocation>
</comment>
<dbReference type="InterPro" id="IPR036249">
    <property type="entry name" value="Thioredoxin-like_sf"/>
</dbReference>
<reference evidence="9 10" key="1">
    <citation type="journal article" date="2007" name="Nature">
        <title>Genome of the marsupial Monodelphis domestica reveals innovation in non-coding sequences.</title>
        <authorList>
            <person name="Mikkelsen T.S."/>
            <person name="Wakefield M.J."/>
            <person name="Aken B."/>
            <person name="Amemiya C.T."/>
            <person name="Chang J.L."/>
            <person name="Duke S."/>
            <person name="Garber M."/>
            <person name="Gentles A.J."/>
            <person name="Goodstadt L."/>
            <person name="Heger A."/>
            <person name="Jurka J."/>
            <person name="Kamal M."/>
            <person name="Mauceli E."/>
            <person name="Searle S.M."/>
            <person name="Sharpe T."/>
            <person name="Baker M.L."/>
            <person name="Batzer M.A."/>
            <person name="Benos P.V."/>
            <person name="Belov K."/>
            <person name="Clamp M."/>
            <person name="Cook A."/>
            <person name="Cuff J."/>
            <person name="Das R."/>
            <person name="Davidow L."/>
            <person name="Deakin J.E."/>
            <person name="Fazzari M.J."/>
            <person name="Glass J.L."/>
            <person name="Grabherr M."/>
            <person name="Greally J.M."/>
            <person name="Gu W."/>
            <person name="Hore T.A."/>
            <person name="Huttley G.A."/>
            <person name="Kleber M."/>
            <person name="Jirtle R.L."/>
            <person name="Koina E."/>
            <person name="Lee J.T."/>
            <person name="Mahony S."/>
            <person name="Marra M.A."/>
            <person name="Miller R.D."/>
            <person name="Nicholls R.D."/>
            <person name="Oda M."/>
            <person name="Papenfuss A.T."/>
            <person name="Parra Z.E."/>
            <person name="Pollock D.D."/>
            <person name="Ray D.A."/>
            <person name="Schein J.E."/>
            <person name="Speed T.P."/>
            <person name="Thompson K."/>
            <person name="VandeBerg J.L."/>
            <person name="Wade C.M."/>
            <person name="Walker J.A."/>
            <person name="Waters P.D."/>
            <person name="Webber C."/>
            <person name="Weidman J.R."/>
            <person name="Xie X."/>
            <person name="Zody M.C."/>
            <person name="Baldwin J."/>
            <person name="Abdouelleil A."/>
            <person name="Abdulkadir J."/>
            <person name="Abebe A."/>
            <person name="Abera B."/>
            <person name="Abreu J."/>
            <person name="Acer S.C."/>
            <person name="Aftuck L."/>
            <person name="Alexander A."/>
            <person name="An P."/>
            <person name="Anderson E."/>
            <person name="Anderson S."/>
            <person name="Arachi H."/>
            <person name="Azer M."/>
            <person name="Bachantsang P."/>
            <person name="Barry A."/>
            <person name="Bayul T."/>
            <person name="Berlin A."/>
            <person name="Bessette D."/>
            <person name="Bloom T."/>
            <person name="Bloom T."/>
            <person name="Boguslavskiy L."/>
            <person name="Bonnet C."/>
            <person name="Boukhgalter B."/>
            <person name="Bourzgui I."/>
            <person name="Brown A."/>
            <person name="Cahill P."/>
            <person name="Channer S."/>
            <person name="Cheshatsang Y."/>
            <person name="Chuda L."/>
            <person name="Citroen M."/>
            <person name="Collymore A."/>
            <person name="Cooke P."/>
            <person name="Costello M."/>
            <person name="D'Aco K."/>
            <person name="Daza R."/>
            <person name="De Haan G."/>
            <person name="DeGray S."/>
            <person name="DeMaso C."/>
            <person name="Dhargay N."/>
            <person name="Dooley K."/>
            <person name="Dooley E."/>
            <person name="Doricent M."/>
            <person name="Dorje P."/>
            <person name="Dorjee K."/>
            <person name="Dupes A."/>
            <person name="Elong R."/>
            <person name="Falk J."/>
            <person name="Farina A."/>
            <person name="Faro S."/>
            <person name="Ferguson D."/>
            <person name="Fisher S."/>
            <person name="Foley C.D."/>
            <person name="Franke A."/>
            <person name="Friedrich D."/>
            <person name="Gadbois L."/>
            <person name="Gearin G."/>
            <person name="Gearin C.R."/>
            <person name="Giannoukos G."/>
            <person name="Goode T."/>
            <person name="Graham J."/>
            <person name="Grandbois E."/>
            <person name="Grewal S."/>
            <person name="Gyaltsen K."/>
            <person name="Hafez N."/>
            <person name="Hagos B."/>
            <person name="Hall J."/>
            <person name="Henson C."/>
            <person name="Hollinger A."/>
            <person name="Honan T."/>
            <person name="Huard M.D."/>
            <person name="Hughes L."/>
            <person name="Hurhula B."/>
            <person name="Husby M.E."/>
            <person name="Kamat A."/>
            <person name="Kanga B."/>
            <person name="Kashin S."/>
            <person name="Khazanovich D."/>
            <person name="Kisner P."/>
            <person name="Lance K."/>
            <person name="Lara M."/>
            <person name="Lee W."/>
            <person name="Lennon N."/>
            <person name="Letendre F."/>
            <person name="LeVine R."/>
            <person name="Lipovsky A."/>
            <person name="Liu X."/>
            <person name="Liu J."/>
            <person name="Liu S."/>
            <person name="Lokyitsang T."/>
            <person name="Lokyitsang Y."/>
            <person name="Lubonja R."/>
            <person name="Lui A."/>
            <person name="MacDonald P."/>
            <person name="Magnisalis V."/>
            <person name="Maru K."/>
            <person name="Matthews C."/>
            <person name="McCusker W."/>
            <person name="McDonough S."/>
            <person name="Mehta T."/>
            <person name="Meldrim J."/>
            <person name="Meneus L."/>
            <person name="Mihai O."/>
            <person name="Mihalev A."/>
            <person name="Mihova T."/>
            <person name="Mittelman R."/>
            <person name="Mlenga V."/>
            <person name="Montmayeur A."/>
            <person name="Mulrain L."/>
            <person name="Navidi A."/>
            <person name="Naylor J."/>
            <person name="Negash T."/>
            <person name="Nguyen T."/>
            <person name="Nguyen N."/>
            <person name="Nicol R."/>
            <person name="Norbu C."/>
            <person name="Norbu N."/>
            <person name="Novod N."/>
            <person name="O'Neill B."/>
            <person name="Osman S."/>
            <person name="Markiewicz E."/>
            <person name="Oyono O.L."/>
            <person name="Patti C."/>
            <person name="Phunkhang P."/>
            <person name="Pierre F."/>
            <person name="Priest M."/>
            <person name="Raghuraman S."/>
            <person name="Rege F."/>
            <person name="Reyes R."/>
            <person name="Rise C."/>
            <person name="Rogov P."/>
            <person name="Ross K."/>
            <person name="Ryan E."/>
            <person name="Settipalli S."/>
            <person name="Shea T."/>
            <person name="Sherpa N."/>
            <person name="Shi L."/>
            <person name="Shih D."/>
            <person name="Sparrow T."/>
            <person name="Spaulding J."/>
            <person name="Stalker J."/>
            <person name="Stange-Thomann N."/>
            <person name="Stavropoulos S."/>
            <person name="Stone C."/>
            <person name="Strader C."/>
            <person name="Tesfaye S."/>
            <person name="Thomson T."/>
            <person name="Thoulutsang Y."/>
            <person name="Thoulutsang D."/>
            <person name="Topham K."/>
            <person name="Topping I."/>
            <person name="Tsamla T."/>
            <person name="Vassiliev H."/>
            <person name="Vo A."/>
            <person name="Wangchuk T."/>
            <person name="Wangdi T."/>
            <person name="Weiand M."/>
            <person name="Wilkinson J."/>
            <person name="Wilson A."/>
            <person name="Yadav S."/>
            <person name="Young G."/>
            <person name="Yu Q."/>
            <person name="Zembek L."/>
            <person name="Zhong D."/>
            <person name="Zimmer A."/>
            <person name="Zwirko Z."/>
            <person name="Jaffe D.B."/>
            <person name="Alvarez P."/>
            <person name="Brockman W."/>
            <person name="Butler J."/>
            <person name="Chin C."/>
            <person name="Gnerre S."/>
            <person name="MacCallum I."/>
            <person name="Graves J.A."/>
            <person name="Ponting C.P."/>
            <person name="Breen M."/>
            <person name="Samollow P.B."/>
            <person name="Lander E.S."/>
            <person name="Lindblad-Toh K."/>
        </authorList>
    </citation>
    <scope>NUCLEOTIDE SEQUENCE [LARGE SCALE GENOMIC DNA]</scope>
</reference>
<dbReference type="PANTHER" id="PTHR11571">
    <property type="entry name" value="GLUTATHIONE S-TRANSFERASE"/>
    <property type="match status" value="1"/>
</dbReference>
<reference evidence="9" key="3">
    <citation type="submission" date="2025-09" db="UniProtKB">
        <authorList>
            <consortium name="Ensembl"/>
        </authorList>
    </citation>
    <scope>IDENTIFICATION</scope>
</reference>
<name>F6W1U6_MONDO</name>
<dbReference type="InterPro" id="IPR040079">
    <property type="entry name" value="Glutathione_S-Trfase"/>
</dbReference>
<keyword evidence="4 6" id="KW-0808">Transferase</keyword>
<evidence type="ECO:0000256" key="6">
    <source>
        <dbReference type="RuleBase" id="RU003494"/>
    </source>
</evidence>
<dbReference type="CDD" id="cd03209">
    <property type="entry name" value="GST_C_Mu"/>
    <property type="match status" value="1"/>
</dbReference>
<dbReference type="GO" id="GO:0042802">
    <property type="term" value="F:identical protein binding"/>
    <property type="evidence" value="ECO:0007669"/>
    <property type="project" value="UniProtKB-ARBA"/>
</dbReference>
<dbReference type="HOGENOM" id="CLU_039475_2_0_1"/>
<keyword evidence="10" id="KW-1185">Reference proteome</keyword>
<comment type="similarity">
    <text evidence="2 6">Belongs to the GST superfamily. Mu family.</text>
</comment>
<dbReference type="Gene3D" id="1.20.1050.10">
    <property type="match status" value="1"/>
</dbReference>
<dbReference type="InterPro" id="IPR010987">
    <property type="entry name" value="Glutathione-S-Trfase_C-like"/>
</dbReference>
<dbReference type="FunFam" id="1.20.1050.10:FF:000003">
    <property type="entry name" value="Glutathione S-transferase 2"/>
    <property type="match status" value="1"/>
</dbReference>
<dbReference type="Pfam" id="PF02798">
    <property type="entry name" value="GST_N"/>
    <property type="match status" value="1"/>
</dbReference>
<evidence type="ECO:0000313" key="9">
    <source>
        <dbReference type="Ensembl" id="ENSMODP00000002322.4"/>
    </source>
</evidence>
<feature type="domain" description="GST C-terminal" evidence="8">
    <location>
        <begin position="140"/>
        <end position="259"/>
    </location>
</feature>
<dbReference type="STRING" id="13616.ENSMODP00000002322"/>
<dbReference type="InParanoid" id="F6W1U6"/>
<evidence type="ECO:0000313" key="10">
    <source>
        <dbReference type="Proteomes" id="UP000002280"/>
    </source>
</evidence>
<gene>
    <name evidence="9" type="primary">LOC100030124</name>
</gene>
<dbReference type="GO" id="GO:0005737">
    <property type="term" value="C:cytoplasm"/>
    <property type="evidence" value="ECO:0007669"/>
    <property type="project" value="UniProtKB-SubCell"/>
</dbReference>
<dbReference type="GO" id="GO:0004364">
    <property type="term" value="F:glutathione transferase activity"/>
    <property type="evidence" value="ECO:0000318"/>
    <property type="project" value="GO_Central"/>
</dbReference>
<dbReference type="PRINTS" id="PR01267">
    <property type="entry name" value="GSTRNSFRASEM"/>
</dbReference>
<dbReference type="PROSITE" id="PS50405">
    <property type="entry name" value="GST_CTER"/>
    <property type="match status" value="1"/>
</dbReference>
<keyword evidence="3" id="KW-0963">Cytoplasm</keyword>
<evidence type="ECO:0000259" key="8">
    <source>
        <dbReference type="PROSITE" id="PS50405"/>
    </source>
</evidence>
<sequence length="268" mass="30535">MCVCVCERVSVSGGRSAVCLCLEKALGLASCPALKGGAERCLPNPRPGPPLVYYKSLSGGARSEILIRAYPTIFHHAYRPGLLGYPRAPDFDRSQWLDVKFNLGLAFPNLPYLIDGDKKITQSNAILRYIARQYNLCGETEEERIRVDMLENHVMDIRMQLARVCYNPNFEVMKIEYLQQLPGQLKLFSLFLGKCSWFAGNKITFVDFLVYDVLDQNRKFEPSCLEKFSNLKEFLHRFESLSSIATYLASERCQPYPIFAKMACWGNK</sequence>
<dbReference type="GeneTree" id="ENSGT00940000154679"/>
<dbReference type="GO" id="GO:0006749">
    <property type="term" value="P:glutathione metabolic process"/>
    <property type="evidence" value="ECO:0000318"/>
    <property type="project" value="GO_Central"/>
</dbReference>
<accession>F6W1U6</accession>
<reference evidence="9" key="2">
    <citation type="submission" date="2025-08" db="UniProtKB">
        <authorList>
            <consortium name="Ensembl"/>
        </authorList>
    </citation>
    <scope>IDENTIFICATION</scope>
</reference>
<proteinExistence type="inferred from homology"/>
<dbReference type="InterPro" id="IPR050213">
    <property type="entry name" value="GST_superfamily"/>
</dbReference>
<dbReference type="Gene3D" id="3.40.30.10">
    <property type="entry name" value="Glutaredoxin"/>
    <property type="match status" value="1"/>
</dbReference>
<dbReference type="Bgee" id="ENSMODG00000001899">
    <property type="expression patterns" value="Expressed in spermatid and 19 other cell types or tissues"/>
</dbReference>
<evidence type="ECO:0000256" key="4">
    <source>
        <dbReference type="ARBA" id="ARBA00022679"/>
    </source>
</evidence>
<evidence type="ECO:0000256" key="3">
    <source>
        <dbReference type="ARBA" id="ARBA00022490"/>
    </source>
</evidence>
<dbReference type="InterPro" id="IPR004045">
    <property type="entry name" value="Glutathione_S-Trfase_N"/>
</dbReference>
<dbReference type="Proteomes" id="UP000002280">
    <property type="component" value="Chromosome 2"/>
</dbReference>
<dbReference type="PANTHER" id="PTHR11571:SF133">
    <property type="entry name" value="GLUTATHIONE S-TRANSFERASE MU 3"/>
    <property type="match status" value="1"/>
</dbReference>
<dbReference type="InterPro" id="IPR036282">
    <property type="entry name" value="Glutathione-S-Trfase_C_sf"/>
</dbReference>
<dbReference type="InterPro" id="IPR003081">
    <property type="entry name" value="GST_mu"/>
</dbReference>
<evidence type="ECO:0000256" key="5">
    <source>
        <dbReference type="ARBA" id="ARBA00047960"/>
    </source>
</evidence>
<evidence type="ECO:0000256" key="2">
    <source>
        <dbReference type="ARBA" id="ARBA00005861"/>
    </source>
</evidence>
<protein>
    <recommendedName>
        <fullName evidence="6">Glutathione S-transferase</fullName>
        <ecNumber evidence="6">2.5.1.18</ecNumber>
    </recommendedName>
</protein>